<accession>A0ABP0UW37</accession>
<dbReference type="InterPro" id="IPR002925">
    <property type="entry name" value="Dienelactn_hydro"/>
</dbReference>
<gene>
    <name evidence="2" type="ORF">CSSPTR1EN2_LOCUS19307</name>
</gene>
<dbReference type="PANTHER" id="PTHR17630:SF44">
    <property type="entry name" value="PROTEIN AIM2"/>
    <property type="match status" value="1"/>
</dbReference>
<feature type="domain" description="Dienelactone hydrolase" evidence="1">
    <location>
        <begin position="39"/>
        <end position="244"/>
    </location>
</feature>
<dbReference type="EMBL" id="OZ019898">
    <property type="protein sequence ID" value="CAK9228667.1"/>
    <property type="molecule type" value="Genomic_DNA"/>
</dbReference>
<reference evidence="2" key="1">
    <citation type="submission" date="2024-02" db="EMBL/GenBank/DDBJ databases">
        <authorList>
            <consortium name="ELIXIR-Norway"/>
            <consortium name="Elixir Norway"/>
        </authorList>
    </citation>
    <scope>NUCLEOTIDE SEQUENCE</scope>
</reference>
<sequence>MEMKPPPLMAVSKACCKPAPPALQISIEGKEESMAGLSVYVVGSFTASAAIILVSDVFGWMTPQLRKLADKAAAAGYLAIVPDYMHGDPFKPSPEGGRAGFAEWIVKHHPEGGVEVTKEMVKIIKSKGISAVGLAGFCWGSKVAALVGKEPNIVEAIVQLHPSLVQASDYEDVKAHIAVLAAPSDGVDKHADILSAHTQIDTFLKVFPNVKHGWTVKYDMDNHEEVAEAEAAHQMMFSWFDKYLIGNQVLSLHCPFNGNGSLTTSIPQVLSPYDLNSDGSVTTSTPEVLP</sequence>
<dbReference type="InterPro" id="IPR029058">
    <property type="entry name" value="AB_hydrolase_fold"/>
</dbReference>
<evidence type="ECO:0000313" key="3">
    <source>
        <dbReference type="Proteomes" id="UP001497512"/>
    </source>
</evidence>
<dbReference type="Gene3D" id="3.40.50.1820">
    <property type="entry name" value="alpha/beta hydrolase"/>
    <property type="match status" value="1"/>
</dbReference>
<protein>
    <recommendedName>
        <fullName evidence="1">Dienelactone hydrolase domain-containing protein</fullName>
    </recommendedName>
</protein>
<dbReference type="SUPFAM" id="SSF53474">
    <property type="entry name" value="alpha/beta-Hydrolases"/>
    <property type="match status" value="1"/>
</dbReference>
<proteinExistence type="predicted"/>
<evidence type="ECO:0000313" key="2">
    <source>
        <dbReference type="EMBL" id="CAK9228667.1"/>
    </source>
</evidence>
<dbReference type="PANTHER" id="PTHR17630">
    <property type="entry name" value="DIENELACTONE HYDROLASE"/>
    <property type="match status" value="1"/>
</dbReference>
<organism evidence="2 3">
    <name type="scientific">Sphagnum troendelagicum</name>
    <dbReference type="NCBI Taxonomy" id="128251"/>
    <lineage>
        <taxon>Eukaryota</taxon>
        <taxon>Viridiplantae</taxon>
        <taxon>Streptophyta</taxon>
        <taxon>Embryophyta</taxon>
        <taxon>Bryophyta</taxon>
        <taxon>Sphagnophytina</taxon>
        <taxon>Sphagnopsida</taxon>
        <taxon>Sphagnales</taxon>
        <taxon>Sphagnaceae</taxon>
        <taxon>Sphagnum</taxon>
    </lineage>
</organism>
<name>A0ABP0UW37_9BRYO</name>
<dbReference type="Pfam" id="PF01738">
    <property type="entry name" value="DLH"/>
    <property type="match status" value="1"/>
</dbReference>
<evidence type="ECO:0000259" key="1">
    <source>
        <dbReference type="Pfam" id="PF01738"/>
    </source>
</evidence>
<dbReference type="Proteomes" id="UP001497512">
    <property type="component" value="Chromosome 6"/>
</dbReference>
<keyword evidence="3" id="KW-1185">Reference proteome</keyword>